<dbReference type="Pfam" id="PF16331">
    <property type="entry name" value="TolA_bind_tri"/>
    <property type="match status" value="1"/>
</dbReference>
<keyword evidence="3" id="KW-0732">Signal</keyword>
<feature type="compositionally biased region" description="Low complexity" evidence="2">
    <location>
        <begin position="141"/>
        <end position="153"/>
    </location>
</feature>
<feature type="coiled-coil region" evidence="1">
    <location>
        <begin position="84"/>
        <end position="125"/>
    </location>
</feature>
<accession>A0ABS7F7F8</accession>
<feature type="non-terminal residue" evidence="5">
    <location>
        <position position="153"/>
    </location>
</feature>
<feature type="domain" description="YbgF trimerisation" evidence="4">
    <location>
        <begin position="80"/>
        <end position="137"/>
    </location>
</feature>
<feature type="signal peptide" evidence="3">
    <location>
        <begin position="1"/>
        <end position="28"/>
    </location>
</feature>
<comment type="caution">
    <text evidence="5">The sequence shown here is derived from an EMBL/GenBank/DDBJ whole genome shotgun (WGS) entry which is preliminary data.</text>
</comment>
<feature type="chain" id="PRO_5047369867" description="YbgF trimerisation domain-containing protein" evidence="3">
    <location>
        <begin position="29"/>
        <end position="153"/>
    </location>
</feature>
<keyword evidence="6" id="KW-1185">Reference proteome</keyword>
<name>A0ABS7F7F8_9PROT</name>
<dbReference type="RefSeq" id="WP_304502932.1">
    <property type="nucleotide sequence ID" value="NZ_JAHZUY010000117.1"/>
</dbReference>
<dbReference type="InterPro" id="IPR032519">
    <property type="entry name" value="YbgF_tri"/>
</dbReference>
<gene>
    <name evidence="5" type="ORF">K1J50_18665</name>
</gene>
<dbReference type="Gene3D" id="1.20.5.1700">
    <property type="match status" value="1"/>
</dbReference>
<dbReference type="EMBL" id="JAHZUY010000117">
    <property type="protein sequence ID" value="MBW8271499.1"/>
    <property type="molecule type" value="Genomic_DNA"/>
</dbReference>
<protein>
    <recommendedName>
        <fullName evidence="4">YbgF trimerisation domain-containing protein</fullName>
    </recommendedName>
</protein>
<evidence type="ECO:0000313" key="5">
    <source>
        <dbReference type="EMBL" id="MBW8271499.1"/>
    </source>
</evidence>
<evidence type="ECO:0000259" key="4">
    <source>
        <dbReference type="Pfam" id="PF16331"/>
    </source>
</evidence>
<keyword evidence="1" id="KW-0175">Coiled coil</keyword>
<proteinExistence type="predicted"/>
<sequence length="153" mass="16055">MRSTPPLLALVVAAVAAAAAPLARPALAQIESREGIALQNQILQLRAELEQLRRSGSALTAPSLPPPAARGAGPALPQGQVELLNQLLDRVGQLEEEVRRLRGRLEEAEFRGRQLAAEVEKLRGDVDFRLQQLEAGGRGGAARPAGAAPGAQG</sequence>
<feature type="region of interest" description="Disordered" evidence="2">
    <location>
        <begin position="134"/>
        <end position="153"/>
    </location>
</feature>
<evidence type="ECO:0000313" key="6">
    <source>
        <dbReference type="Proteomes" id="UP001519924"/>
    </source>
</evidence>
<organism evidence="5 6">
    <name type="scientific">Caldovatus aquaticus</name>
    <dbReference type="NCBI Taxonomy" id="2865671"/>
    <lineage>
        <taxon>Bacteria</taxon>
        <taxon>Pseudomonadati</taxon>
        <taxon>Pseudomonadota</taxon>
        <taxon>Alphaproteobacteria</taxon>
        <taxon>Acetobacterales</taxon>
        <taxon>Roseomonadaceae</taxon>
        <taxon>Caldovatus</taxon>
    </lineage>
</organism>
<evidence type="ECO:0000256" key="3">
    <source>
        <dbReference type="SAM" id="SignalP"/>
    </source>
</evidence>
<reference evidence="5 6" key="1">
    <citation type="submission" date="2021-08" db="EMBL/GenBank/DDBJ databases">
        <title>Caldovatus sediminis gen. nov., sp. nov., a moderately thermophilic bacterium isolated from a hot spring.</title>
        <authorList>
            <person name="Hu C.-J."/>
            <person name="Li W.-J."/>
            <person name="Xian W.-D."/>
        </authorList>
    </citation>
    <scope>NUCLEOTIDE SEQUENCE [LARGE SCALE GENOMIC DNA]</scope>
    <source>
        <strain evidence="5 6">SYSU G05006</strain>
    </source>
</reference>
<evidence type="ECO:0000256" key="2">
    <source>
        <dbReference type="SAM" id="MobiDB-lite"/>
    </source>
</evidence>
<evidence type="ECO:0000256" key="1">
    <source>
        <dbReference type="SAM" id="Coils"/>
    </source>
</evidence>
<dbReference type="Proteomes" id="UP001519924">
    <property type="component" value="Unassembled WGS sequence"/>
</dbReference>
<feature type="region of interest" description="Disordered" evidence="2">
    <location>
        <begin position="55"/>
        <end position="76"/>
    </location>
</feature>